<accession>A0A8S9ZDZ2</accession>
<keyword evidence="4" id="KW-1185">Reference proteome</keyword>
<evidence type="ECO:0000256" key="2">
    <source>
        <dbReference type="SAM" id="Phobius"/>
    </source>
</evidence>
<proteinExistence type="predicted"/>
<dbReference type="OrthoDB" id="5871872at2759"/>
<comment type="caution">
    <text evidence="3">The sequence shown here is derived from an EMBL/GenBank/DDBJ whole genome shotgun (WGS) entry which is preliminary data.</text>
</comment>
<gene>
    <name evidence="3" type="ORF">Mgra_00009095</name>
</gene>
<evidence type="ECO:0000256" key="1">
    <source>
        <dbReference type="SAM" id="MobiDB-lite"/>
    </source>
</evidence>
<name>A0A8S9ZDZ2_9BILA</name>
<feature type="compositionally biased region" description="Polar residues" evidence="1">
    <location>
        <begin position="191"/>
        <end position="214"/>
    </location>
</feature>
<keyword evidence="2" id="KW-1133">Transmembrane helix</keyword>
<evidence type="ECO:0008006" key="5">
    <source>
        <dbReference type="Google" id="ProtNLM"/>
    </source>
</evidence>
<organism evidence="3 4">
    <name type="scientific">Meloidogyne graminicola</name>
    <dbReference type="NCBI Taxonomy" id="189291"/>
    <lineage>
        <taxon>Eukaryota</taxon>
        <taxon>Metazoa</taxon>
        <taxon>Ecdysozoa</taxon>
        <taxon>Nematoda</taxon>
        <taxon>Chromadorea</taxon>
        <taxon>Rhabditida</taxon>
        <taxon>Tylenchina</taxon>
        <taxon>Tylenchomorpha</taxon>
        <taxon>Tylenchoidea</taxon>
        <taxon>Meloidogynidae</taxon>
        <taxon>Meloidogyninae</taxon>
        <taxon>Meloidogyne</taxon>
    </lineage>
</organism>
<dbReference type="EMBL" id="JABEBT010000137">
    <property type="protein sequence ID" value="KAF7629906.1"/>
    <property type="molecule type" value="Genomic_DNA"/>
</dbReference>
<reference evidence="3" key="1">
    <citation type="journal article" date="2020" name="Ecol. Evol.">
        <title>Genome structure and content of the rice root-knot nematode (Meloidogyne graminicola).</title>
        <authorList>
            <person name="Phan N.T."/>
            <person name="Danchin E.G.J."/>
            <person name="Klopp C."/>
            <person name="Perfus-Barbeoch L."/>
            <person name="Kozlowski D.K."/>
            <person name="Koutsovoulos G.D."/>
            <person name="Lopez-Roques C."/>
            <person name="Bouchez O."/>
            <person name="Zahm M."/>
            <person name="Besnard G."/>
            <person name="Bellafiore S."/>
        </authorList>
    </citation>
    <scope>NUCLEOTIDE SEQUENCE</scope>
    <source>
        <strain evidence="3">VN-18</strain>
    </source>
</reference>
<evidence type="ECO:0000313" key="3">
    <source>
        <dbReference type="EMBL" id="KAF7629906.1"/>
    </source>
</evidence>
<keyword evidence="2" id="KW-0812">Transmembrane</keyword>
<protein>
    <recommendedName>
        <fullName evidence="5">Receptor expression-enhancing protein</fullName>
    </recommendedName>
</protein>
<feature type="region of interest" description="Disordered" evidence="1">
    <location>
        <begin position="163"/>
        <end position="214"/>
    </location>
</feature>
<feature type="transmembrane region" description="Helical" evidence="2">
    <location>
        <begin position="104"/>
        <end position="126"/>
    </location>
</feature>
<feature type="transmembrane region" description="Helical" evidence="2">
    <location>
        <begin position="46"/>
        <end position="69"/>
    </location>
</feature>
<evidence type="ECO:0000313" key="4">
    <source>
        <dbReference type="Proteomes" id="UP000605970"/>
    </source>
</evidence>
<keyword evidence="2" id="KW-0472">Membrane</keyword>
<dbReference type="AlphaFoldDB" id="A0A8S9ZDZ2"/>
<feature type="transmembrane region" description="Helical" evidence="2">
    <location>
        <begin position="75"/>
        <end position="92"/>
    </location>
</feature>
<sequence length="214" mass="24102">MVSEEATSNSITLHEKLQVTFDHLDALARDHKHFTARGLTWIKTKVGVGISEAILAKVIVVAFCTWLVFAEEGSFAVNVVLTATPLLLSTFYPDEKASSEDMLAYWSCYALISLFDFALSVIPGWAIIKLAFFSLFFLRPWRLATRIRVLMLLREMRKARTLERSHSRRSSASPDPAKSHYVNLRPHSKTELVNPTESVYANQKGRNSGVKTKA</sequence>
<dbReference type="Proteomes" id="UP000605970">
    <property type="component" value="Unassembled WGS sequence"/>
</dbReference>